<evidence type="ECO:0000256" key="9">
    <source>
        <dbReference type="SAM" id="Phobius"/>
    </source>
</evidence>
<dbReference type="InterPro" id="IPR023298">
    <property type="entry name" value="ATPase_P-typ_TM_dom_sf"/>
</dbReference>
<dbReference type="SUPFAM" id="SSF81653">
    <property type="entry name" value="Calcium ATPase, transduction domain A"/>
    <property type="match status" value="1"/>
</dbReference>
<dbReference type="InterPro" id="IPR023214">
    <property type="entry name" value="HAD_sf"/>
</dbReference>
<dbReference type="GO" id="GO:1902600">
    <property type="term" value="P:proton transmembrane transport"/>
    <property type="evidence" value="ECO:0007669"/>
    <property type="project" value="TreeGrafter"/>
</dbReference>
<dbReference type="Gene3D" id="3.40.1110.10">
    <property type="entry name" value="Calcium-transporting ATPase, cytoplasmic domain N"/>
    <property type="match status" value="1"/>
</dbReference>
<dbReference type="InterPro" id="IPR008250">
    <property type="entry name" value="ATPase_P-typ_transduc_dom_A_sf"/>
</dbReference>
<evidence type="ECO:0000313" key="12">
    <source>
        <dbReference type="Proteomes" id="UP000250043"/>
    </source>
</evidence>
<dbReference type="GO" id="GO:0005886">
    <property type="term" value="C:plasma membrane"/>
    <property type="evidence" value="ECO:0007669"/>
    <property type="project" value="UniProtKB-SubCell"/>
</dbReference>
<reference evidence="11 12" key="1">
    <citation type="submission" date="2016-07" db="EMBL/GenBank/DDBJ databases">
        <title>Draft genome of the white-rot fungus Obba rivulosa 3A-2.</title>
        <authorList>
            <consortium name="DOE Joint Genome Institute"/>
            <person name="Miettinen O."/>
            <person name="Riley R."/>
            <person name="Acob R."/>
            <person name="Barry K."/>
            <person name="Cullen D."/>
            <person name="De Vries R."/>
            <person name="Hainaut M."/>
            <person name="Hatakka A."/>
            <person name="Henrissat B."/>
            <person name="Hilden K."/>
            <person name="Kuo R."/>
            <person name="Labutti K."/>
            <person name="Lipzen A."/>
            <person name="Makela M.R."/>
            <person name="Sandor L."/>
            <person name="Spatafora J.W."/>
            <person name="Grigoriev I.V."/>
            <person name="Hibbett D.S."/>
        </authorList>
    </citation>
    <scope>NUCLEOTIDE SEQUENCE [LARGE SCALE GENOMIC DNA]</scope>
    <source>
        <strain evidence="11 12">3A-2</strain>
    </source>
</reference>
<dbReference type="PROSITE" id="PS00154">
    <property type="entry name" value="ATPASE_E1_E2"/>
    <property type="match status" value="1"/>
</dbReference>
<dbReference type="InterPro" id="IPR059000">
    <property type="entry name" value="ATPase_P-type_domA"/>
</dbReference>
<dbReference type="NCBIfam" id="TIGR01494">
    <property type="entry name" value="ATPase_P-type"/>
    <property type="match status" value="2"/>
</dbReference>
<comment type="subcellular location">
    <subcellularLocation>
        <location evidence="1">Cell membrane</location>
        <topology evidence="1">Multi-pass membrane protein</topology>
    </subcellularLocation>
</comment>
<dbReference type="GO" id="GO:0016887">
    <property type="term" value="F:ATP hydrolysis activity"/>
    <property type="evidence" value="ECO:0007669"/>
    <property type="project" value="InterPro"/>
</dbReference>
<protein>
    <submittedName>
        <fullName evidence="11">Sodium-potassium ATPase</fullName>
    </submittedName>
</protein>
<keyword evidence="8 9" id="KW-0472">Membrane</keyword>
<accession>A0A8E2J7H7</accession>
<keyword evidence="2" id="KW-1003">Cell membrane</keyword>
<keyword evidence="12" id="KW-1185">Reference proteome</keyword>
<dbReference type="PRINTS" id="PR00121">
    <property type="entry name" value="NAKATPASE"/>
</dbReference>
<organism evidence="11 12">
    <name type="scientific">Obba rivulosa</name>
    <dbReference type="NCBI Taxonomy" id="1052685"/>
    <lineage>
        <taxon>Eukaryota</taxon>
        <taxon>Fungi</taxon>
        <taxon>Dikarya</taxon>
        <taxon>Basidiomycota</taxon>
        <taxon>Agaricomycotina</taxon>
        <taxon>Agaricomycetes</taxon>
        <taxon>Polyporales</taxon>
        <taxon>Gelatoporiaceae</taxon>
        <taxon>Obba</taxon>
    </lineage>
</organism>
<keyword evidence="6" id="KW-1278">Translocase</keyword>
<dbReference type="EMBL" id="KV722330">
    <property type="protein sequence ID" value="OCH96530.1"/>
    <property type="molecule type" value="Genomic_DNA"/>
</dbReference>
<feature type="transmembrane region" description="Helical" evidence="9">
    <location>
        <begin position="850"/>
        <end position="873"/>
    </location>
</feature>
<feature type="transmembrane region" description="Helical" evidence="9">
    <location>
        <begin position="1011"/>
        <end position="1032"/>
    </location>
</feature>
<dbReference type="Pfam" id="PF00689">
    <property type="entry name" value="Cation_ATPase_C"/>
    <property type="match status" value="1"/>
</dbReference>
<dbReference type="SUPFAM" id="SSF81665">
    <property type="entry name" value="Calcium ATPase, transmembrane domain M"/>
    <property type="match status" value="1"/>
</dbReference>
<keyword evidence="4" id="KW-0547">Nucleotide-binding</keyword>
<dbReference type="PANTHER" id="PTHR43294">
    <property type="entry name" value="SODIUM/POTASSIUM-TRANSPORTING ATPASE SUBUNIT ALPHA"/>
    <property type="match status" value="1"/>
</dbReference>
<dbReference type="InterPro" id="IPR044492">
    <property type="entry name" value="P_typ_ATPase_HD_dom"/>
</dbReference>
<gene>
    <name evidence="11" type="ORF">OBBRIDRAFT_8321</name>
</gene>
<dbReference type="SUPFAM" id="SSF56784">
    <property type="entry name" value="HAD-like"/>
    <property type="match status" value="1"/>
</dbReference>
<feature type="transmembrane region" description="Helical" evidence="9">
    <location>
        <begin position="922"/>
        <end position="948"/>
    </location>
</feature>
<dbReference type="GO" id="GO:0036376">
    <property type="term" value="P:sodium ion export across plasma membrane"/>
    <property type="evidence" value="ECO:0007669"/>
    <property type="project" value="TreeGrafter"/>
</dbReference>
<dbReference type="SUPFAM" id="SSF81660">
    <property type="entry name" value="Metal cation-transporting ATPase, ATP-binding domain N"/>
    <property type="match status" value="1"/>
</dbReference>
<evidence type="ECO:0000256" key="1">
    <source>
        <dbReference type="ARBA" id="ARBA00004651"/>
    </source>
</evidence>
<dbReference type="InterPro" id="IPR004014">
    <property type="entry name" value="ATPase_P-typ_cation-transptr_N"/>
</dbReference>
<evidence type="ECO:0000313" key="11">
    <source>
        <dbReference type="EMBL" id="OCH96530.1"/>
    </source>
</evidence>
<dbReference type="Pfam" id="PF08282">
    <property type="entry name" value="Hydrolase_3"/>
    <property type="match status" value="1"/>
</dbReference>
<evidence type="ECO:0000256" key="5">
    <source>
        <dbReference type="ARBA" id="ARBA00022840"/>
    </source>
</evidence>
<dbReference type="PANTHER" id="PTHR43294:SF21">
    <property type="entry name" value="CATION TRANSPORTING ATPASE"/>
    <property type="match status" value="1"/>
</dbReference>
<dbReference type="Gene3D" id="3.40.50.1000">
    <property type="entry name" value="HAD superfamily/HAD-like"/>
    <property type="match status" value="1"/>
</dbReference>
<dbReference type="InterPro" id="IPR023299">
    <property type="entry name" value="ATPase_P-typ_cyto_dom_N"/>
</dbReference>
<evidence type="ECO:0000256" key="3">
    <source>
        <dbReference type="ARBA" id="ARBA00022692"/>
    </source>
</evidence>
<feature type="transmembrane region" description="Helical" evidence="9">
    <location>
        <begin position="335"/>
        <end position="360"/>
    </location>
</feature>
<evidence type="ECO:0000256" key="6">
    <source>
        <dbReference type="ARBA" id="ARBA00022967"/>
    </source>
</evidence>
<dbReference type="GO" id="GO:1990573">
    <property type="term" value="P:potassium ion import across plasma membrane"/>
    <property type="evidence" value="ECO:0007669"/>
    <property type="project" value="TreeGrafter"/>
</dbReference>
<feature type="domain" description="Cation-transporting P-type ATPase N-terminal" evidence="10">
    <location>
        <begin position="92"/>
        <end position="165"/>
    </location>
</feature>
<keyword evidence="7 9" id="KW-1133">Transmembrane helix</keyword>
<dbReference type="SFLD" id="SFLDF00027">
    <property type="entry name" value="p-type_atpase"/>
    <property type="match status" value="1"/>
</dbReference>
<name>A0A8E2J7H7_9APHY</name>
<dbReference type="InterPro" id="IPR036412">
    <property type="entry name" value="HAD-like_sf"/>
</dbReference>
<dbReference type="InterPro" id="IPR050510">
    <property type="entry name" value="Cation_transp_ATPase_P-type"/>
</dbReference>
<evidence type="ECO:0000256" key="4">
    <source>
        <dbReference type="ARBA" id="ARBA00022741"/>
    </source>
</evidence>
<dbReference type="Gene3D" id="1.20.1110.10">
    <property type="entry name" value="Calcium-transporting ATPase, transmembrane domain"/>
    <property type="match status" value="1"/>
</dbReference>
<dbReference type="Pfam" id="PF13246">
    <property type="entry name" value="Cation_ATPase"/>
    <property type="match status" value="1"/>
</dbReference>
<evidence type="ECO:0000256" key="7">
    <source>
        <dbReference type="ARBA" id="ARBA00022989"/>
    </source>
</evidence>
<dbReference type="GO" id="GO:0005524">
    <property type="term" value="F:ATP binding"/>
    <property type="evidence" value="ECO:0007669"/>
    <property type="project" value="UniProtKB-KW"/>
</dbReference>
<dbReference type="Pfam" id="PF00690">
    <property type="entry name" value="Cation_ATPase_N"/>
    <property type="match status" value="1"/>
</dbReference>
<feature type="transmembrane region" description="Helical" evidence="9">
    <location>
        <begin position="141"/>
        <end position="164"/>
    </location>
</feature>
<sequence>MDLEACKGTDVSQHSVVNIGSPDVTRLPKNQIRSAVRLPQTSLCRGDEIQAVPRLPAEFRTLSLRVDTKPSGDDEQIDKSRKAVTRELHMLDWHKISVDEVLQRLNVSPKTGLDTTQAQRRLQAAGKNIISPPPKKWLRKILGWLLGGFGSLLLAASIVCFIAWKPLGNPDPQASNLALAIVLLVVLVLQAVFNAWQDFSASKVMSSIKDLLPTDVLIIRDGMQTNIDAEQLVTGDLVLVSLGEKVPADLRMIEVSDLRFDRSILTGESEPVSGRIEKTDDNFLETKNIALQGTHCVNGSGVGVVIQTGDNTVFGRIANLSSHEPTRLTTLQREILHFVFIIAGLATAVAILIIILWAAWLRQSHPSYIDVSGLLIDVVSVMVAFIPEGLPVAVTLSLAKVAHTLSKHKVLCKSLSIVETLGCVNILCSDKTGTLTQNRMHVENAAVFDYIIDNEKLNLLASGGKDAPAISLSQVAAVGYLCNATKIVPGTGTSAEKHEPELVGDATDVAILRFSQKVGAAEALRQQWIDVFQQSFNSKTKFMLKLSKLYPTMSLDTAPLASWDEFARTDYLMTVKGAPEILLPRCSHVLDPSHGHPVALTEEAIQRLTTVQEDWAKEGQRVILLARRIIRKDMIPGDLDPSADEFAEEVDSLNSNLIIVGLLGLMDPLKPTIRHTVSVCRRAGIRFFVVTGDHPTTATAIARNAGIITARDMHSVSDLKEVQPALSSRPEDDELSNQSIVVTGAQLDTLNQAQMEQLCQYEEIVFARTTPEQKLRIVHEFKGRENVVAMTGDGVNDAPSLKAADCGIAVGDGSDVAKEAADMILLDDFSAIVIALEYGRLVYDNLRKTILYLLPAGSFSELMPILLNVLLGLPQMLSNIQMILICVATDVLPALSMCLEAPEDGLLDRKPRNVKTERLADWRLMFQAYAFLGVLESLCAMSMSFWYLQRKGVPFSSLVLGFGNWPGLDDELLFTAQSVYFFTLILMQLGNLLSTRGRKLSIFQHTPASNWYVIPAAGISLCLGFFFCYVPWFQHVFQMRGVPVEFFFIPISFALGLLFLDECRKYCVRRYPSSVVARLAW</sequence>
<feature type="transmembrane region" description="Helical" evidence="9">
    <location>
        <begin position="1044"/>
        <end position="1060"/>
    </location>
</feature>
<proteinExistence type="predicted"/>
<evidence type="ECO:0000256" key="2">
    <source>
        <dbReference type="ARBA" id="ARBA00022475"/>
    </source>
</evidence>
<dbReference type="SFLD" id="SFLDS00003">
    <property type="entry name" value="Haloacid_Dehalogenase"/>
    <property type="match status" value="1"/>
</dbReference>
<dbReference type="GO" id="GO:0030007">
    <property type="term" value="P:intracellular potassium ion homeostasis"/>
    <property type="evidence" value="ECO:0007669"/>
    <property type="project" value="TreeGrafter"/>
</dbReference>
<dbReference type="InterPro" id="IPR006068">
    <property type="entry name" value="ATPase_P-typ_cation-transptr_C"/>
</dbReference>
<dbReference type="GO" id="GO:0005391">
    <property type="term" value="F:P-type sodium:potassium-exchanging transporter activity"/>
    <property type="evidence" value="ECO:0007669"/>
    <property type="project" value="TreeGrafter"/>
</dbReference>
<dbReference type="InterPro" id="IPR018303">
    <property type="entry name" value="ATPase_P-typ_P_site"/>
</dbReference>
<dbReference type="SMART" id="SM00831">
    <property type="entry name" value="Cation_ATPase_N"/>
    <property type="match status" value="1"/>
</dbReference>
<dbReference type="FunFam" id="3.40.50.1000:FF:000083">
    <property type="entry name" value="Sodium/potassium-transporting ATPase subunit alpha"/>
    <property type="match status" value="1"/>
</dbReference>
<dbReference type="OrthoDB" id="158672at2759"/>
<feature type="transmembrane region" description="Helical" evidence="9">
    <location>
        <begin position="176"/>
        <end position="196"/>
    </location>
</feature>
<dbReference type="Gene3D" id="2.70.150.10">
    <property type="entry name" value="Calcium-transporting ATPase, cytoplasmic transduction domain A"/>
    <property type="match status" value="1"/>
</dbReference>
<dbReference type="PRINTS" id="PR00119">
    <property type="entry name" value="CATATPASE"/>
</dbReference>
<keyword evidence="5" id="KW-0067">ATP-binding</keyword>
<dbReference type="AlphaFoldDB" id="A0A8E2J7H7"/>
<evidence type="ECO:0000256" key="8">
    <source>
        <dbReference type="ARBA" id="ARBA00023136"/>
    </source>
</evidence>
<dbReference type="Proteomes" id="UP000250043">
    <property type="component" value="Unassembled WGS sequence"/>
</dbReference>
<dbReference type="SFLD" id="SFLDG00002">
    <property type="entry name" value="C1.7:_P-type_atpase_like"/>
    <property type="match status" value="1"/>
</dbReference>
<keyword evidence="3 9" id="KW-0812">Transmembrane</keyword>
<dbReference type="InterPro" id="IPR001757">
    <property type="entry name" value="P_typ_ATPase"/>
</dbReference>
<evidence type="ECO:0000259" key="10">
    <source>
        <dbReference type="SMART" id="SM00831"/>
    </source>
</evidence>
<dbReference type="Pfam" id="PF00122">
    <property type="entry name" value="E1-E2_ATPase"/>
    <property type="match status" value="1"/>
</dbReference>
<feature type="transmembrane region" description="Helical" evidence="9">
    <location>
        <begin position="972"/>
        <end position="990"/>
    </location>
</feature>
<dbReference type="GO" id="GO:0006883">
    <property type="term" value="P:intracellular sodium ion homeostasis"/>
    <property type="evidence" value="ECO:0007669"/>
    <property type="project" value="TreeGrafter"/>
</dbReference>